<dbReference type="KEGG" id="ppsc:EHS13_22110"/>
<gene>
    <name evidence="5" type="ORF">EHS13_22110</name>
</gene>
<proteinExistence type="inferred from homology"/>
<dbReference type="Proteomes" id="UP000426246">
    <property type="component" value="Chromosome"/>
</dbReference>
<dbReference type="GO" id="GO:0009311">
    <property type="term" value="P:oligosaccharide metabolic process"/>
    <property type="evidence" value="ECO:0007669"/>
    <property type="project" value="InterPro"/>
</dbReference>
<dbReference type="OrthoDB" id="9798687at2"/>
<evidence type="ECO:0000256" key="1">
    <source>
        <dbReference type="ARBA" id="ARBA00010833"/>
    </source>
</evidence>
<comment type="similarity">
    <text evidence="1">Belongs to the glycosyl hydrolase 63 family.</text>
</comment>
<keyword evidence="6" id="KW-1185">Reference proteome</keyword>
<dbReference type="InterPro" id="IPR008928">
    <property type="entry name" value="6-hairpin_glycosidase_sf"/>
</dbReference>
<feature type="domain" description="Mannosylglycerate hydrolase MGH1-like glycoside hydrolase" evidence="4">
    <location>
        <begin position="250"/>
        <end position="554"/>
    </location>
</feature>
<evidence type="ECO:0000259" key="4">
    <source>
        <dbReference type="Pfam" id="PF22422"/>
    </source>
</evidence>
<keyword evidence="3" id="KW-0326">Glycosidase</keyword>
<keyword evidence="2" id="KW-0378">Hydrolase</keyword>
<dbReference type="GO" id="GO:0006487">
    <property type="term" value="P:protein N-linked glycosylation"/>
    <property type="evidence" value="ECO:0007669"/>
    <property type="project" value="TreeGrafter"/>
</dbReference>
<evidence type="ECO:0000256" key="3">
    <source>
        <dbReference type="ARBA" id="ARBA00023295"/>
    </source>
</evidence>
<dbReference type="InterPro" id="IPR004888">
    <property type="entry name" value="Glycoside_hydrolase_63"/>
</dbReference>
<dbReference type="SUPFAM" id="SSF48208">
    <property type="entry name" value="Six-hairpin glycosidases"/>
    <property type="match status" value="1"/>
</dbReference>
<dbReference type="InterPro" id="IPR012341">
    <property type="entry name" value="6hp_glycosidase-like_sf"/>
</dbReference>
<sequence>MLLDLRTMVLSRPNTWLEVISKLDSHNNRSIYIRTMQSDANPREIFQIIPLDSNGNAKPFVDEATTSLVGLNMEDGRVEILIDEDGNMRIRGVAAGFQLFRQEPDDRGYKADYPFAIGKSRIQVNAYRSRKQYMISILQGKSLIVAPWEAVTCPTIALSFLPDESSGISEIVIEPFDTSWKERVYETGFQTCYAEAEAAFEQWLQDCPLEDGGYPSIRELAAYVQYASMVPPSGLLTRKTMLISPGFNGVWSWDHCFNAMALASSRSDMAWDQLMIPFDHQDDFGAIPDYVKNGEIVWNYTKPPIHGWTLRKMLEKTDAITITQLELFYPKLTAWTEWWFNYRDYDGNGIPQYNHGNDSGWDNSTVFGRAGAVECPDLSAFLVIQLDVLAELAARIGRVEEALAWQQRSDKLLQLMLDYFWNGEKFIAKRSGTDEVIDTDSLLHWIPVILGSKLPKDILQRIVDELGPNGPFLTKWGLATEKPSSPHYRPDGYWRGPIWSPVMFIVADGLMNAGEQELADEIALQFMRLCESGGLAENYDALNGVGQRDRFHTWPASVFQLFATDFMKEKGPVEK</sequence>
<evidence type="ECO:0000313" key="6">
    <source>
        <dbReference type="Proteomes" id="UP000426246"/>
    </source>
</evidence>
<organism evidence="5 6">
    <name type="scientific">Paenibacillus psychroresistens</name>
    <dbReference type="NCBI Taxonomy" id="1778678"/>
    <lineage>
        <taxon>Bacteria</taxon>
        <taxon>Bacillati</taxon>
        <taxon>Bacillota</taxon>
        <taxon>Bacilli</taxon>
        <taxon>Bacillales</taxon>
        <taxon>Paenibacillaceae</taxon>
        <taxon>Paenibacillus</taxon>
    </lineage>
</organism>
<dbReference type="Pfam" id="PF22422">
    <property type="entry name" value="MGH1-like_GH"/>
    <property type="match status" value="1"/>
</dbReference>
<reference evidence="6" key="1">
    <citation type="submission" date="2018-11" db="EMBL/GenBank/DDBJ databases">
        <title>Complete genome sequence of Paenibacillus sp. ML311-T8.</title>
        <authorList>
            <person name="Nam Y.-D."/>
            <person name="Kang J."/>
            <person name="Chung W.-H."/>
            <person name="Park Y.S."/>
        </authorList>
    </citation>
    <scope>NUCLEOTIDE SEQUENCE [LARGE SCALE GENOMIC DNA]</scope>
    <source>
        <strain evidence="6">ML311-T8</strain>
    </source>
</reference>
<dbReference type="PANTHER" id="PTHR10412">
    <property type="entry name" value="MANNOSYL-OLIGOSACCHARIDE GLUCOSIDASE"/>
    <property type="match status" value="1"/>
</dbReference>
<name>A0A6B8RNM5_9BACL</name>
<dbReference type="PANTHER" id="PTHR10412:SF11">
    <property type="entry name" value="MANNOSYL-OLIGOSACCHARIDE GLUCOSIDASE"/>
    <property type="match status" value="1"/>
</dbReference>
<dbReference type="AlphaFoldDB" id="A0A6B8RNM5"/>
<evidence type="ECO:0000313" key="5">
    <source>
        <dbReference type="EMBL" id="QGQ97384.1"/>
    </source>
</evidence>
<accession>A0A6B8RNM5</accession>
<dbReference type="GO" id="GO:0004573">
    <property type="term" value="F:Glc3Man9GlcNAc2 oligosaccharide glucosidase activity"/>
    <property type="evidence" value="ECO:0007669"/>
    <property type="project" value="InterPro"/>
</dbReference>
<protein>
    <recommendedName>
        <fullName evidence="4">Mannosylglycerate hydrolase MGH1-like glycoside hydrolase domain-containing protein</fullName>
    </recommendedName>
</protein>
<dbReference type="Gene3D" id="1.50.10.10">
    <property type="match status" value="1"/>
</dbReference>
<dbReference type="RefSeq" id="WP_155702487.1">
    <property type="nucleotide sequence ID" value="NZ_CP034235.1"/>
</dbReference>
<dbReference type="InterPro" id="IPR054491">
    <property type="entry name" value="MGH1-like_GH"/>
</dbReference>
<evidence type="ECO:0000256" key="2">
    <source>
        <dbReference type="ARBA" id="ARBA00022801"/>
    </source>
</evidence>
<dbReference type="EMBL" id="CP034235">
    <property type="protein sequence ID" value="QGQ97384.1"/>
    <property type="molecule type" value="Genomic_DNA"/>
</dbReference>